<evidence type="ECO:0000313" key="10">
    <source>
        <dbReference type="EMBL" id="RIH65548.1"/>
    </source>
</evidence>
<name>A0A399D2V5_9BACT</name>
<evidence type="ECO:0000259" key="9">
    <source>
        <dbReference type="Pfam" id="PF07715"/>
    </source>
</evidence>
<dbReference type="InterPro" id="IPR023996">
    <property type="entry name" value="TonB-dep_OMP_SusC/RagA"/>
</dbReference>
<comment type="subcellular location">
    <subcellularLocation>
        <location evidence="1 7">Cell outer membrane</location>
        <topology evidence="1 7">Multi-pass membrane protein</topology>
    </subcellularLocation>
</comment>
<dbReference type="NCBIfam" id="TIGR04056">
    <property type="entry name" value="OMP_RagA_SusC"/>
    <property type="match status" value="1"/>
</dbReference>
<accession>A0A399D2V5</accession>
<evidence type="ECO:0000313" key="11">
    <source>
        <dbReference type="Proteomes" id="UP000266441"/>
    </source>
</evidence>
<dbReference type="Proteomes" id="UP000266441">
    <property type="component" value="Unassembled WGS sequence"/>
</dbReference>
<comment type="caution">
    <text evidence="10">The sequence shown here is derived from an EMBL/GenBank/DDBJ whole genome shotgun (WGS) entry which is preliminary data.</text>
</comment>
<sequence length="1090" mass="120273">MLNINLAIFFMKEKKKRECFLTECLLGALLRIKLLAVFVIFSIMSTVAGDLKSVSLERNSVVAEQDKKEISGTVKDTQGAPLFGVTVAVKGTSSGTITDVDGKFKLSIPTSAKILAFSFVGMKTKEVSCEEQTTFNIVMEEESISLGEVVAIGYGTVRKPDLTGSVGVASVEDMAKAPVASFDEALAGRVAGVQVTATDGQPGAAINIVIRGNGSLTQSTSPLYVIDGFPVEDPDPKTLNPEEIKSMTILKDASSTAIYGSRGANGVILIETKRGQVGRPVVTFSSSTGIQMAPSKIELMSPYEFVKYQQELHPTSNTTAYYFLDDKDLDYYKGMAGLDLQDHLFQQGITQIYDLAMRGGTKSTRYSISGSYYDQKGTIINTGLNRYSGRVTIDQEISNKIKTGVTVNYAVSEQQGQVINEGQYSNANPTSFVLSSAWMYRPVDFYPDTDLLTSLYDEAAVTTSDIRINPYISQKNQYSFRTTKLLEANGYISYDIIKDLTFKSTFGTRQNTFINEAFYNSNTAQASPANLNNQNGIFGLIRTTSRNQFNISNTLTYKKTINKNHTITGLALFEASKLHTNIHGYGGKNLPNENLGMDGLNEGVAYNPAFSNSENKLASYAFRADYNYKSMYILTGTFRADGSSKFPNNWGYFPSMAAAWNMHKEEFFANALPWISTSKLRFGYGSTGNNRIGDFDYSSSLSFDLVSHGYSFNNAMAEGGAYVSNVGNAGLKWETVKTIDLGYELGLLENRIMFEFEIYRKTTEDLLLRADLPPTTGFSKAVKNIGRLKNEGLEISVNTTNVSTVSFTWQSNFNISFNKNSVLALTNGQRNLPSTVSYVSQFGQPLYLAEIGRSSGMMIGYIWEGNYQYEDFENPAPGVYILKPDVPGNGSTRSSIQPGDIKYRDLNGDGTMNNADVTFIGRGNPKHIGGFTNNLSYRNFDLNIFFQWSYGNDVYNANRLLLEGNSNKYALINQYASYVNRWTPENATNENYRAGGQGPIGYHSSRVVEDGSFVRLKTVNLSYSIPERFIRKAYLSQLSINISAQNLVTWTNYTGLDPEVSTRGNLLTPGYDYSSYPKSPAILFGIKGAF</sequence>
<dbReference type="AlphaFoldDB" id="A0A399D2V5"/>
<comment type="similarity">
    <text evidence="7">Belongs to the TonB-dependent receptor family.</text>
</comment>
<evidence type="ECO:0000256" key="4">
    <source>
        <dbReference type="ARBA" id="ARBA00022692"/>
    </source>
</evidence>
<dbReference type="Gene3D" id="2.170.130.10">
    <property type="entry name" value="TonB-dependent receptor, plug domain"/>
    <property type="match status" value="1"/>
</dbReference>
<keyword evidence="4 7" id="KW-0812">Transmembrane</keyword>
<dbReference type="InterPro" id="IPR023997">
    <property type="entry name" value="TonB-dep_OMP_SusC/RagA_CS"/>
</dbReference>
<dbReference type="NCBIfam" id="TIGR04057">
    <property type="entry name" value="SusC_RagA_signa"/>
    <property type="match status" value="1"/>
</dbReference>
<dbReference type="InterPro" id="IPR036942">
    <property type="entry name" value="Beta-barrel_TonB_sf"/>
</dbReference>
<dbReference type="InterPro" id="IPR037066">
    <property type="entry name" value="Plug_dom_sf"/>
</dbReference>
<keyword evidence="10" id="KW-0675">Receptor</keyword>
<dbReference type="FunFam" id="2.60.40.1120:FF:000003">
    <property type="entry name" value="Outer membrane protein Omp121"/>
    <property type="match status" value="1"/>
</dbReference>
<keyword evidence="3 7" id="KW-1134">Transmembrane beta strand</keyword>
<dbReference type="PROSITE" id="PS52016">
    <property type="entry name" value="TONB_DEPENDENT_REC_3"/>
    <property type="match status" value="1"/>
</dbReference>
<evidence type="ECO:0000256" key="2">
    <source>
        <dbReference type="ARBA" id="ARBA00022448"/>
    </source>
</evidence>
<keyword evidence="6 7" id="KW-0998">Cell outer membrane</keyword>
<feature type="transmembrane region" description="Helical" evidence="8">
    <location>
        <begin position="20"/>
        <end position="44"/>
    </location>
</feature>
<keyword evidence="2 7" id="KW-0813">Transport</keyword>
<dbReference type="EMBL" id="QWET01000005">
    <property type="protein sequence ID" value="RIH65548.1"/>
    <property type="molecule type" value="Genomic_DNA"/>
</dbReference>
<dbReference type="InterPro" id="IPR008969">
    <property type="entry name" value="CarboxyPept-like_regulatory"/>
</dbReference>
<protein>
    <submittedName>
        <fullName evidence="10">TonB-dependent receptor</fullName>
    </submittedName>
</protein>
<feature type="domain" description="TonB-dependent receptor plug" evidence="9">
    <location>
        <begin position="161"/>
        <end position="267"/>
    </location>
</feature>
<evidence type="ECO:0000256" key="1">
    <source>
        <dbReference type="ARBA" id="ARBA00004571"/>
    </source>
</evidence>
<gene>
    <name evidence="10" type="ORF">D1164_07710</name>
</gene>
<keyword evidence="5 7" id="KW-0472">Membrane</keyword>
<reference evidence="10 11" key="1">
    <citation type="journal article" date="2015" name="Int. J. Syst. Evol. Microbiol.">
        <title>Mariniphaga sediminis sp. nov., isolated from coastal sediment.</title>
        <authorList>
            <person name="Wang F.Q."/>
            <person name="Shen Q.Y."/>
            <person name="Chen G.J."/>
            <person name="Du Z.J."/>
        </authorList>
    </citation>
    <scope>NUCLEOTIDE SEQUENCE [LARGE SCALE GENOMIC DNA]</scope>
    <source>
        <strain evidence="10 11">SY21</strain>
    </source>
</reference>
<dbReference type="InterPro" id="IPR012910">
    <property type="entry name" value="Plug_dom"/>
</dbReference>
<evidence type="ECO:0000256" key="3">
    <source>
        <dbReference type="ARBA" id="ARBA00022452"/>
    </source>
</evidence>
<dbReference type="FunFam" id="2.170.130.10:FF:000008">
    <property type="entry name" value="SusC/RagA family TonB-linked outer membrane protein"/>
    <property type="match status" value="1"/>
</dbReference>
<evidence type="ECO:0000256" key="7">
    <source>
        <dbReference type="PROSITE-ProRule" id="PRU01360"/>
    </source>
</evidence>
<evidence type="ECO:0000256" key="6">
    <source>
        <dbReference type="ARBA" id="ARBA00023237"/>
    </source>
</evidence>
<dbReference type="Gene3D" id="2.40.170.20">
    <property type="entry name" value="TonB-dependent receptor, beta-barrel domain"/>
    <property type="match status" value="1"/>
</dbReference>
<dbReference type="Pfam" id="PF07715">
    <property type="entry name" value="Plug"/>
    <property type="match status" value="1"/>
</dbReference>
<dbReference type="OrthoDB" id="9768177at2"/>
<dbReference type="SUPFAM" id="SSF49464">
    <property type="entry name" value="Carboxypeptidase regulatory domain-like"/>
    <property type="match status" value="1"/>
</dbReference>
<dbReference type="Pfam" id="PF13715">
    <property type="entry name" value="CarbopepD_reg_2"/>
    <property type="match status" value="1"/>
</dbReference>
<evidence type="ECO:0000256" key="5">
    <source>
        <dbReference type="ARBA" id="ARBA00023136"/>
    </source>
</evidence>
<keyword evidence="11" id="KW-1185">Reference proteome</keyword>
<evidence type="ECO:0000256" key="8">
    <source>
        <dbReference type="SAM" id="Phobius"/>
    </source>
</evidence>
<dbReference type="Gene3D" id="2.60.40.1120">
    <property type="entry name" value="Carboxypeptidase-like, regulatory domain"/>
    <property type="match status" value="1"/>
</dbReference>
<dbReference type="GO" id="GO:0009279">
    <property type="term" value="C:cell outer membrane"/>
    <property type="evidence" value="ECO:0007669"/>
    <property type="project" value="UniProtKB-SubCell"/>
</dbReference>
<proteinExistence type="inferred from homology"/>
<dbReference type="InterPro" id="IPR039426">
    <property type="entry name" value="TonB-dep_rcpt-like"/>
</dbReference>
<keyword evidence="8" id="KW-1133">Transmembrane helix</keyword>
<dbReference type="SUPFAM" id="SSF56935">
    <property type="entry name" value="Porins"/>
    <property type="match status" value="1"/>
</dbReference>
<organism evidence="10 11">
    <name type="scientific">Mariniphaga sediminis</name>
    <dbReference type="NCBI Taxonomy" id="1628158"/>
    <lineage>
        <taxon>Bacteria</taxon>
        <taxon>Pseudomonadati</taxon>
        <taxon>Bacteroidota</taxon>
        <taxon>Bacteroidia</taxon>
        <taxon>Marinilabiliales</taxon>
        <taxon>Prolixibacteraceae</taxon>
        <taxon>Mariniphaga</taxon>
    </lineage>
</organism>